<dbReference type="EMBL" id="CYSE01000003">
    <property type="protein sequence ID" value="CUH77848.1"/>
    <property type="molecule type" value="Genomic_DNA"/>
</dbReference>
<dbReference type="OrthoDB" id="7866522at2"/>
<feature type="chain" id="PRO_5006063161" evidence="1">
    <location>
        <begin position="21"/>
        <end position="83"/>
    </location>
</feature>
<dbReference type="STRING" id="441103.TRN7648_01650"/>
<evidence type="ECO:0000313" key="2">
    <source>
        <dbReference type="EMBL" id="CUH77848.1"/>
    </source>
</evidence>
<accession>A0A0P1G859</accession>
<dbReference type="RefSeq" id="WP_058247181.1">
    <property type="nucleotide sequence ID" value="NZ_CYSE01000003.1"/>
</dbReference>
<dbReference type="Proteomes" id="UP000054935">
    <property type="component" value="Unassembled WGS sequence"/>
</dbReference>
<evidence type="ECO:0000313" key="3">
    <source>
        <dbReference type="Proteomes" id="UP000054935"/>
    </source>
</evidence>
<sequence length="83" mass="8750">MKKLLAYSVVLMGTAAGALAATDMLVPEEPTVIEIEVDAVDLERCRETLAQVAMTPAVADNGSRLLFAADESLPTVTCVVKNT</sequence>
<protein>
    <submittedName>
        <fullName evidence="2">Uncharacterized protein</fullName>
    </submittedName>
</protein>
<organism evidence="2 3">
    <name type="scientific">Tropicibacter naphthalenivorans</name>
    <dbReference type="NCBI Taxonomy" id="441103"/>
    <lineage>
        <taxon>Bacteria</taxon>
        <taxon>Pseudomonadati</taxon>
        <taxon>Pseudomonadota</taxon>
        <taxon>Alphaproteobacteria</taxon>
        <taxon>Rhodobacterales</taxon>
        <taxon>Roseobacteraceae</taxon>
        <taxon>Tropicibacter</taxon>
    </lineage>
</organism>
<dbReference type="AlphaFoldDB" id="A0A0P1G859"/>
<proteinExistence type="predicted"/>
<gene>
    <name evidence="2" type="ORF">TRN7648_01650</name>
</gene>
<feature type="signal peptide" evidence="1">
    <location>
        <begin position="1"/>
        <end position="20"/>
    </location>
</feature>
<keyword evidence="3" id="KW-1185">Reference proteome</keyword>
<name>A0A0P1G859_9RHOB</name>
<keyword evidence="1" id="KW-0732">Signal</keyword>
<reference evidence="2 3" key="1">
    <citation type="submission" date="2015-09" db="EMBL/GenBank/DDBJ databases">
        <authorList>
            <consortium name="Swine Surveillance"/>
        </authorList>
    </citation>
    <scope>NUCLEOTIDE SEQUENCE [LARGE SCALE GENOMIC DNA]</scope>
    <source>
        <strain evidence="2 3">CECT 7648</strain>
    </source>
</reference>
<evidence type="ECO:0000256" key="1">
    <source>
        <dbReference type="SAM" id="SignalP"/>
    </source>
</evidence>